<keyword evidence="3" id="KW-0862">Zinc</keyword>
<dbReference type="InterPro" id="IPR043145">
    <property type="entry name" value="Znf_ZZ_sf"/>
</dbReference>
<evidence type="ECO:0000313" key="5">
    <source>
        <dbReference type="EMBL" id="CCD33770.1"/>
    </source>
</evidence>
<dbReference type="Gene3D" id="3.30.60.90">
    <property type="match status" value="1"/>
</dbReference>
<evidence type="ECO:0000313" key="6">
    <source>
        <dbReference type="Proteomes" id="UP000008177"/>
    </source>
</evidence>
<evidence type="ECO:0000256" key="3">
    <source>
        <dbReference type="ARBA" id="ARBA00022833"/>
    </source>
</evidence>
<keyword evidence="2" id="KW-0863">Zinc-finger</keyword>
<reference evidence="6" key="1">
    <citation type="journal article" date="2011" name="PLoS Genet.">
        <title>Genomic analysis of the necrotrophic fungal pathogens Sclerotinia sclerotiorum and Botrytis cinerea.</title>
        <authorList>
            <person name="Amselem J."/>
            <person name="Cuomo C.A."/>
            <person name="van Kan J.A."/>
            <person name="Viaud M."/>
            <person name="Benito E.P."/>
            <person name="Couloux A."/>
            <person name="Coutinho P.M."/>
            <person name="de Vries R.P."/>
            <person name="Dyer P.S."/>
            <person name="Fillinger S."/>
            <person name="Fournier E."/>
            <person name="Gout L."/>
            <person name="Hahn M."/>
            <person name="Kohn L."/>
            <person name="Lapalu N."/>
            <person name="Plummer K.M."/>
            <person name="Pradier J.M."/>
            <person name="Quevillon E."/>
            <person name="Sharon A."/>
            <person name="Simon A."/>
            <person name="ten Have A."/>
            <person name="Tudzynski B."/>
            <person name="Tudzynski P."/>
            <person name="Wincker P."/>
            <person name="Andrew M."/>
            <person name="Anthouard V."/>
            <person name="Beever R.E."/>
            <person name="Beffa R."/>
            <person name="Benoit I."/>
            <person name="Bouzid O."/>
            <person name="Brault B."/>
            <person name="Chen Z."/>
            <person name="Choquer M."/>
            <person name="Collemare J."/>
            <person name="Cotton P."/>
            <person name="Danchin E.G."/>
            <person name="Da Silva C."/>
            <person name="Gautier A."/>
            <person name="Giraud C."/>
            <person name="Giraud T."/>
            <person name="Gonzalez C."/>
            <person name="Grossetete S."/>
            <person name="Guldener U."/>
            <person name="Henrissat B."/>
            <person name="Howlett B.J."/>
            <person name="Kodira C."/>
            <person name="Kretschmer M."/>
            <person name="Lappartient A."/>
            <person name="Leroch M."/>
            <person name="Levis C."/>
            <person name="Mauceli E."/>
            <person name="Neuveglise C."/>
            <person name="Oeser B."/>
            <person name="Pearson M."/>
            <person name="Poulain J."/>
            <person name="Poussereau N."/>
            <person name="Quesneville H."/>
            <person name="Rascle C."/>
            <person name="Schumacher J."/>
            <person name="Segurens B."/>
            <person name="Sexton A."/>
            <person name="Silva E."/>
            <person name="Sirven C."/>
            <person name="Soanes D.M."/>
            <person name="Talbot N.J."/>
            <person name="Templeton M."/>
            <person name="Yandava C."/>
            <person name="Yarden O."/>
            <person name="Zeng Q."/>
            <person name="Rollins J.A."/>
            <person name="Lebrun M.H."/>
            <person name="Dickman M."/>
        </authorList>
    </citation>
    <scope>NUCLEOTIDE SEQUENCE [LARGE SCALE GENOMIC DNA]</scope>
    <source>
        <strain evidence="6">T4</strain>
    </source>
</reference>
<dbReference type="EMBL" id="FQ790262">
    <property type="protein sequence ID" value="CCD33770.1"/>
    <property type="molecule type" value="Genomic_DNA"/>
</dbReference>
<feature type="domain" description="ZZ-type" evidence="4">
    <location>
        <begin position="69"/>
        <end position="113"/>
    </location>
</feature>
<dbReference type="InParanoid" id="G2XSQ2"/>
<keyword evidence="1" id="KW-0479">Metal-binding</keyword>
<dbReference type="SUPFAM" id="SSF57850">
    <property type="entry name" value="RING/U-box"/>
    <property type="match status" value="1"/>
</dbReference>
<dbReference type="InterPro" id="IPR036770">
    <property type="entry name" value="Ankyrin_rpt-contain_sf"/>
</dbReference>
<dbReference type="SUPFAM" id="SSF48403">
    <property type="entry name" value="Ankyrin repeat"/>
    <property type="match status" value="1"/>
</dbReference>
<evidence type="ECO:0000259" key="4">
    <source>
        <dbReference type="SMART" id="SM00291"/>
    </source>
</evidence>
<dbReference type="Proteomes" id="UP000008177">
    <property type="component" value="Unplaced contigs"/>
</dbReference>
<protein>
    <recommendedName>
        <fullName evidence="4">ZZ-type domain-containing protein</fullName>
    </recommendedName>
</protein>
<dbReference type="InterPro" id="IPR000433">
    <property type="entry name" value="Znf_ZZ"/>
</dbReference>
<dbReference type="GO" id="GO:0008270">
    <property type="term" value="F:zinc ion binding"/>
    <property type="evidence" value="ECO:0007669"/>
    <property type="project" value="UniProtKB-KW"/>
</dbReference>
<dbReference type="Gene3D" id="1.25.40.20">
    <property type="entry name" value="Ankyrin repeat-containing domain"/>
    <property type="match status" value="1"/>
</dbReference>
<dbReference type="Pfam" id="PF00569">
    <property type="entry name" value="ZZ"/>
    <property type="match status" value="1"/>
</dbReference>
<accession>G2XSQ2</accession>
<sequence length="142" mass="16182">MLLQHFGSSDEVINARTGEALFCRIPLHFAVDAVNLSDVELLLDRDSIDISVQDSNYQAPLDLAYLAVLHQSIQCDDPCQRSPLPGRRWHCTTCPDHDLRETCYWALQDGQGSEDIQDFEEMTLKQTNDAVKKDWRVHIPAE</sequence>
<dbReference type="AlphaFoldDB" id="G2XSQ2"/>
<organism evidence="5 6">
    <name type="scientific">Botryotinia fuckeliana (strain T4)</name>
    <name type="common">Noble rot fungus</name>
    <name type="synonym">Botrytis cinerea</name>
    <dbReference type="NCBI Taxonomy" id="999810"/>
    <lineage>
        <taxon>Eukaryota</taxon>
        <taxon>Fungi</taxon>
        <taxon>Dikarya</taxon>
        <taxon>Ascomycota</taxon>
        <taxon>Pezizomycotina</taxon>
        <taxon>Leotiomycetes</taxon>
        <taxon>Helotiales</taxon>
        <taxon>Sclerotiniaceae</taxon>
        <taxon>Botrytis</taxon>
    </lineage>
</organism>
<name>G2XSQ2_BOTF4</name>
<gene>
    <name evidence="5" type="ORF">BofuT4_P063720.1</name>
</gene>
<dbReference type="HOGENOM" id="CLU_1815506_0_0_1"/>
<dbReference type="SMART" id="SM00291">
    <property type="entry name" value="ZnF_ZZ"/>
    <property type="match status" value="1"/>
</dbReference>
<evidence type="ECO:0000256" key="1">
    <source>
        <dbReference type="ARBA" id="ARBA00022723"/>
    </source>
</evidence>
<proteinExistence type="predicted"/>
<evidence type="ECO:0000256" key="2">
    <source>
        <dbReference type="ARBA" id="ARBA00022771"/>
    </source>
</evidence>